<evidence type="ECO:0000256" key="9">
    <source>
        <dbReference type="ARBA" id="ARBA00023306"/>
    </source>
</evidence>
<evidence type="ECO:0000256" key="4">
    <source>
        <dbReference type="ARBA" id="ARBA00022475"/>
    </source>
</evidence>
<dbReference type="GO" id="GO:0005886">
    <property type="term" value="C:plasma membrane"/>
    <property type="evidence" value="ECO:0007669"/>
    <property type="project" value="UniProtKB-SubCell"/>
</dbReference>
<evidence type="ECO:0000256" key="3">
    <source>
        <dbReference type="ARBA" id="ARBA00021907"/>
    </source>
</evidence>
<evidence type="ECO:0000256" key="6">
    <source>
        <dbReference type="ARBA" id="ARBA00022692"/>
    </source>
</evidence>
<evidence type="ECO:0000256" key="11">
    <source>
        <dbReference type="SAM" id="Phobius"/>
    </source>
</evidence>
<evidence type="ECO:0000259" key="13">
    <source>
        <dbReference type="Pfam" id="PF18075"/>
    </source>
</evidence>
<feature type="domain" description="ABC3 transporter permease C-terminal" evidence="12">
    <location>
        <begin position="180"/>
        <end position="301"/>
    </location>
</feature>
<dbReference type="PIRSF" id="PIRSF003097">
    <property type="entry name" value="FtsX"/>
    <property type="match status" value="1"/>
</dbReference>
<dbReference type="STRING" id="39495.SAMN02745111_01798"/>
<feature type="transmembrane region" description="Helical" evidence="11">
    <location>
        <begin position="274"/>
        <end position="297"/>
    </location>
</feature>
<comment type="subcellular location">
    <subcellularLocation>
        <location evidence="1">Cell membrane</location>
        <topology evidence="1">Multi-pass membrane protein</topology>
    </subcellularLocation>
</comment>
<feature type="transmembrane region" description="Helical" evidence="11">
    <location>
        <begin position="222"/>
        <end position="243"/>
    </location>
</feature>
<dbReference type="InterPro" id="IPR058204">
    <property type="entry name" value="FtsX_firmicutes-type"/>
</dbReference>
<dbReference type="Gene3D" id="3.30.70.3040">
    <property type="match status" value="1"/>
</dbReference>
<dbReference type="Proteomes" id="UP000190814">
    <property type="component" value="Unassembled WGS sequence"/>
</dbReference>
<dbReference type="PANTHER" id="PTHR47755">
    <property type="entry name" value="CELL DIVISION PROTEIN FTSX"/>
    <property type="match status" value="1"/>
</dbReference>
<feature type="transmembrane region" description="Helical" evidence="11">
    <location>
        <begin position="172"/>
        <end position="202"/>
    </location>
</feature>
<keyword evidence="7 11" id="KW-1133">Transmembrane helix</keyword>
<feature type="domain" description="FtsX extracellular" evidence="13">
    <location>
        <begin position="62"/>
        <end position="156"/>
    </location>
</feature>
<protein>
    <recommendedName>
        <fullName evidence="3 10">Cell division protein FtsX</fullName>
    </recommendedName>
</protein>
<organism evidence="14 15">
    <name type="scientific">Eubacterium uniforme</name>
    <dbReference type="NCBI Taxonomy" id="39495"/>
    <lineage>
        <taxon>Bacteria</taxon>
        <taxon>Bacillati</taxon>
        <taxon>Bacillota</taxon>
        <taxon>Clostridia</taxon>
        <taxon>Eubacteriales</taxon>
        <taxon>Eubacteriaceae</taxon>
        <taxon>Eubacterium</taxon>
    </lineage>
</organism>
<reference evidence="14 15" key="1">
    <citation type="submission" date="2017-02" db="EMBL/GenBank/DDBJ databases">
        <authorList>
            <person name="Peterson S.W."/>
        </authorList>
    </citation>
    <scope>NUCLEOTIDE SEQUENCE [LARGE SCALE GENOMIC DNA]</scope>
    <source>
        <strain evidence="14 15">ATCC 35992</strain>
    </source>
</reference>
<keyword evidence="8 10" id="KW-0472">Membrane</keyword>
<dbReference type="InterPro" id="IPR003838">
    <property type="entry name" value="ABC3_permease_C"/>
</dbReference>
<dbReference type="InterPro" id="IPR040690">
    <property type="entry name" value="FtsX_ECD"/>
</dbReference>
<dbReference type="PROSITE" id="PS51257">
    <property type="entry name" value="PROKAR_LIPOPROTEIN"/>
    <property type="match status" value="1"/>
</dbReference>
<dbReference type="GO" id="GO:0051301">
    <property type="term" value="P:cell division"/>
    <property type="evidence" value="ECO:0007669"/>
    <property type="project" value="UniProtKB-KW"/>
</dbReference>
<evidence type="ECO:0000256" key="7">
    <source>
        <dbReference type="ARBA" id="ARBA00022989"/>
    </source>
</evidence>
<gene>
    <name evidence="14" type="ORF">SAMN02745111_01798</name>
</gene>
<keyword evidence="9 10" id="KW-0131">Cell cycle</keyword>
<dbReference type="RefSeq" id="WP_078766647.1">
    <property type="nucleotide sequence ID" value="NZ_FUXZ01000010.1"/>
</dbReference>
<evidence type="ECO:0000256" key="10">
    <source>
        <dbReference type="PIRNR" id="PIRNR003097"/>
    </source>
</evidence>
<dbReference type="Pfam" id="PF02687">
    <property type="entry name" value="FtsX"/>
    <property type="match status" value="1"/>
</dbReference>
<dbReference type="EMBL" id="FUXZ01000010">
    <property type="protein sequence ID" value="SKA69141.1"/>
    <property type="molecule type" value="Genomic_DNA"/>
</dbReference>
<evidence type="ECO:0000256" key="5">
    <source>
        <dbReference type="ARBA" id="ARBA00022618"/>
    </source>
</evidence>
<keyword evidence="6 11" id="KW-0812">Transmembrane</keyword>
<dbReference type="Pfam" id="PF18075">
    <property type="entry name" value="FtsX_ECD"/>
    <property type="match status" value="1"/>
</dbReference>
<evidence type="ECO:0000256" key="8">
    <source>
        <dbReference type="ARBA" id="ARBA00023136"/>
    </source>
</evidence>
<evidence type="ECO:0000256" key="2">
    <source>
        <dbReference type="ARBA" id="ARBA00007379"/>
    </source>
</evidence>
<evidence type="ECO:0000256" key="1">
    <source>
        <dbReference type="ARBA" id="ARBA00004651"/>
    </source>
</evidence>
<dbReference type="AlphaFoldDB" id="A0A1T4VXC4"/>
<dbReference type="PANTHER" id="PTHR47755:SF1">
    <property type="entry name" value="CELL DIVISION PROTEIN FTSX"/>
    <property type="match status" value="1"/>
</dbReference>
<keyword evidence="15" id="KW-1185">Reference proteome</keyword>
<comment type="function">
    <text evidence="10">Part of the ABC transporter FtsEX involved in asymmetric cellular division facilitating the initiation of sporulation.</text>
</comment>
<dbReference type="OrthoDB" id="9812531at2"/>
<name>A0A1T4VXC4_9FIRM</name>
<evidence type="ECO:0000313" key="15">
    <source>
        <dbReference type="Proteomes" id="UP000190814"/>
    </source>
</evidence>
<keyword evidence="4 10" id="KW-1003">Cell membrane</keyword>
<evidence type="ECO:0000259" key="12">
    <source>
        <dbReference type="Pfam" id="PF02687"/>
    </source>
</evidence>
<evidence type="ECO:0000313" key="14">
    <source>
        <dbReference type="EMBL" id="SKA69141.1"/>
    </source>
</evidence>
<proteinExistence type="inferred from homology"/>
<keyword evidence="5 10" id="KW-0132">Cell division</keyword>
<dbReference type="NCBIfam" id="NF038347">
    <property type="entry name" value="FtsX_Gpos"/>
    <property type="match status" value="1"/>
</dbReference>
<comment type="similarity">
    <text evidence="2 10">Belongs to the ABC-4 integral membrane protein family. FtsX subfamily.</text>
</comment>
<dbReference type="InterPro" id="IPR004513">
    <property type="entry name" value="FtsX"/>
</dbReference>
<feature type="transmembrane region" description="Helical" evidence="11">
    <location>
        <begin position="24"/>
        <end position="49"/>
    </location>
</feature>
<accession>A0A1T4VXC4</accession>
<sequence>MKTVRSFIFCIRQGFKNIRRNKMFSLASVSTIAACIFLIGMFYAIVVNFQYIIDNAQKQIGISVFFDNDIEDEKIKAIGEQIKARSEVDTVTYISEDEAWDKFKKSYFGDYPELAEGFKDDNPLINSESYEVFLKDLTLEEGFVKYVKAIPGVRKVNYSKQTSTTITDFARLIGYASIGIIAILLAVGIFLISNTVMIGIAVRKEEIKIMKLTGATNLFVRAPFIVEGVVIGLIGACIPLVLIYGIYKKAVVYVIAKFQGLSSLVVFLPAGKVFVVLIPLALGVGAGIGFVGSMISIRKHLKV</sequence>